<proteinExistence type="predicted"/>
<protein>
    <submittedName>
        <fullName evidence="1">Uncharacterized protein</fullName>
    </submittedName>
</protein>
<name>A0ACC1SNS2_9HYPO</name>
<gene>
    <name evidence="1" type="ORF">NM208_g3580</name>
</gene>
<evidence type="ECO:0000313" key="2">
    <source>
        <dbReference type="Proteomes" id="UP001148629"/>
    </source>
</evidence>
<organism evidence="1 2">
    <name type="scientific">Fusarium decemcellulare</name>
    <dbReference type="NCBI Taxonomy" id="57161"/>
    <lineage>
        <taxon>Eukaryota</taxon>
        <taxon>Fungi</taxon>
        <taxon>Dikarya</taxon>
        <taxon>Ascomycota</taxon>
        <taxon>Pezizomycotina</taxon>
        <taxon>Sordariomycetes</taxon>
        <taxon>Hypocreomycetidae</taxon>
        <taxon>Hypocreales</taxon>
        <taxon>Nectriaceae</taxon>
        <taxon>Fusarium</taxon>
        <taxon>Fusarium decemcellulare species complex</taxon>
    </lineage>
</organism>
<dbReference type="EMBL" id="JANRMS010000244">
    <property type="protein sequence ID" value="KAJ3543444.1"/>
    <property type="molecule type" value="Genomic_DNA"/>
</dbReference>
<reference evidence="1" key="1">
    <citation type="submission" date="2022-08" db="EMBL/GenBank/DDBJ databases">
        <title>Genome Sequence of Fusarium decemcellulare.</title>
        <authorList>
            <person name="Buettner E."/>
        </authorList>
    </citation>
    <scope>NUCLEOTIDE SEQUENCE</scope>
    <source>
        <strain evidence="1">Babe19</strain>
    </source>
</reference>
<dbReference type="Proteomes" id="UP001148629">
    <property type="component" value="Unassembled WGS sequence"/>
</dbReference>
<evidence type="ECO:0000313" key="1">
    <source>
        <dbReference type="EMBL" id="KAJ3543444.1"/>
    </source>
</evidence>
<sequence length="692" mass="78366">MSSTLHGARGHGAEASTSSFCQKCRNIQWQKPHPIPNPDIPPDGPDEWACDHYESLAQLELSARQGCPLCHIFSLHTNVGNTDNPSKWRLIFTVRQPGVLYLLCFWVVSFTNGVRNGEEQWHSVAWIPIENTTFSQVQNERLEATHRPNAKNLNSDLGKLVRGTIQPWMSTCLNGEGSHSRCRPDGTVPFSLPTRLIDVGRSNAEIVRLVDTARQVNGTGRHDYLILSYVWGKGNKPARTTLANLKHRQSGIMMNALPESIKDAIILTRAMGIRYLWVDAICIIQPDGQKGDDKDWQAEAPKMGAYYSNALCCIYASLAADSSHGFLAERFSGRFPLRPLYFAKPKSALHQNPEGPLEFFKIGVPSRSDSINFDNMRTMKRAWCLQEWLLPQRKLHWTRTGLFWECRGVYGISENNPFGTPPDVPDFWKPIFSRPEGESFPESWFVVVTRYSTMKLTHETDRLAAIQGIANRLCDTYGDEYFGGIFRSYVAQGLAWSRVRNAVDSKFRPNDIFPSWSWASMPGAQYNGFNPFEKPIATCFHFGPYITSTGINDFDEGHKRSIGVEAPLIHLEVKPDAGHLEYYGKGPYGIIRFSSTTWPGAMIWLIPDTPCMPIARLDIMMLTRYVYTPDRKGVNIEPGNIAYYGILVAKLADDPNEQLVGTLCKRVGHIQIIVKIEDDRKMEHRRKRLILR</sequence>
<comment type="caution">
    <text evidence="1">The sequence shown here is derived from an EMBL/GenBank/DDBJ whole genome shotgun (WGS) entry which is preliminary data.</text>
</comment>
<accession>A0ACC1SNS2</accession>
<keyword evidence="2" id="KW-1185">Reference proteome</keyword>